<evidence type="ECO:0000313" key="8">
    <source>
        <dbReference type="Proteomes" id="UP000317835"/>
    </source>
</evidence>
<reference evidence="7 8" key="1">
    <citation type="submission" date="2019-02" db="EMBL/GenBank/DDBJ databases">
        <title>Deep-cultivation of Planctomycetes and their phenomic and genomic characterization uncovers novel biology.</title>
        <authorList>
            <person name="Wiegand S."/>
            <person name="Jogler M."/>
            <person name="Boedeker C."/>
            <person name="Pinto D."/>
            <person name="Vollmers J."/>
            <person name="Rivas-Marin E."/>
            <person name="Kohn T."/>
            <person name="Peeters S.H."/>
            <person name="Heuer A."/>
            <person name="Rast P."/>
            <person name="Oberbeckmann S."/>
            <person name="Bunk B."/>
            <person name="Jeske O."/>
            <person name="Meyerdierks A."/>
            <person name="Storesund J.E."/>
            <person name="Kallscheuer N."/>
            <person name="Luecker S."/>
            <person name="Lage O.M."/>
            <person name="Pohl T."/>
            <person name="Merkel B.J."/>
            <person name="Hornburger P."/>
            <person name="Mueller R.-W."/>
            <person name="Bruemmer F."/>
            <person name="Labrenz M."/>
            <person name="Spormann A.M."/>
            <person name="Op den Camp H."/>
            <person name="Overmann J."/>
            <person name="Amann R."/>
            <person name="Jetten M.S.M."/>
            <person name="Mascher T."/>
            <person name="Medema M.H."/>
            <person name="Devos D.P."/>
            <person name="Kaster A.-K."/>
            <person name="Ovreas L."/>
            <person name="Rohde M."/>
            <person name="Galperin M.Y."/>
            <person name="Jogler C."/>
        </authorList>
    </citation>
    <scope>NUCLEOTIDE SEQUENCE [LARGE SCALE GENOMIC DNA]</scope>
    <source>
        <strain evidence="7 8">ElP</strain>
    </source>
</reference>
<name>A0A518H054_9BACT</name>
<dbReference type="SUPFAM" id="SSF51905">
    <property type="entry name" value="FAD/NAD(P)-binding domain"/>
    <property type="match status" value="1"/>
</dbReference>
<dbReference type="InterPro" id="IPR036188">
    <property type="entry name" value="FAD/NAD-bd_sf"/>
</dbReference>
<dbReference type="GO" id="GO:0005737">
    <property type="term" value="C:cytoplasm"/>
    <property type="evidence" value="ECO:0007669"/>
    <property type="project" value="TreeGrafter"/>
</dbReference>
<keyword evidence="7" id="KW-0560">Oxidoreductase</keyword>
<proteinExistence type="predicted"/>
<dbReference type="InterPro" id="IPR036922">
    <property type="entry name" value="Rieske_2Fe-2S_sf"/>
</dbReference>
<dbReference type="PRINTS" id="PR00162">
    <property type="entry name" value="RIESKE"/>
</dbReference>
<dbReference type="PROSITE" id="PS51296">
    <property type="entry name" value="RIESKE"/>
    <property type="match status" value="1"/>
</dbReference>
<dbReference type="KEGG" id="tpla:ElP_21090"/>
<organism evidence="7 8">
    <name type="scientific">Tautonia plasticadhaerens</name>
    <dbReference type="NCBI Taxonomy" id="2527974"/>
    <lineage>
        <taxon>Bacteria</taxon>
        <taxon>Pseudomonadati</taxon>
        <taxon>Planctomycetota</taxon>
        <taxon>Planctomycetia</taxon>
        <taxon>Isosphaerales</taxon>
        <taxon>Isosphaeraceae</taxon>
        <taxon>Tautonia</taxon>
    </lineage>
</organism>
<protein>
    <submittedName>
        <fullName evidence="7">Gamma-glutamylputrescine oxidoreductase</fullName>
        <ecNumber evidence="7">1.4.3.-</ecNumber>
    </submittedName>
</protein>
<dbReference type="InterPro" id="IPR017941">
    <property type="entry name" value="Rieske_2Fe-2S"/>
</dbReference>
<feature type="domain" description="Rieske" evidence="6">
    <location>
        <begin position="428"/>
        <end position="512"/>
    </location>
</feature>
<dbReference type="AlphaFoldDB" id="A0A518H054"/>
<evidence type="ECO:0000313" key="7">
    <source>
        <dbReference type="EMBL" id="QDV34224.1"/>
    </source>
</evidence>
<keyword evidence="8" id="KW-1185">Reference proteome</keyword>
<dbReference type="OrthoDB" id="9767869at2"/>
<accession>A0A518H054</accession>
<dbReference type="Gene3D" id="2.102.10.10">
    <property type="entry name" value="Rieske [2Fe-2S] iron-sulphur domain"/>
    <property type="match status" value="1"/>
</dbReference>
<dbReference type="PANTHER" id="PTHR13847:SF281">
    <property type="entry name" value="FAD DEPENDENT OXIDOREDUCTASE DOMAIN-CONTAINING PROTEIN"/>
    <property type="match status" value="1"/>
</dbReference>
<evidence type="ECO:0000256" key="2">
    <source>
        <dbReference type="ARBA" id="ARBA00022723"/>
    </source>
</evidence>
<dbReference type="RefSeq" id="WP_145268972.1">
    <property type="nucleotide sequence ID" value="NZ_CP036426.1"/>
</dbReference>
<dbReference type="GO" id="GO:0046872">
    <property type="term" value="F:metal ion binding"/>
    <property type="evidence" value="ECO:0007669"/>
    <property type="project" value="UniProtKB-KW"/>
</dbReference>
<dbReference type="Gene3D" id="3.50.50.60">
    <property type="entry name" value="FAD/NAD(P)-binding domain"/>
    <property type="match status" value="1"/>
</dbReference>
<keyword evidence="4" id="KW-0411">Iron-sulfur</keyword>
<evidence type="ECO:0000256" key="4">
    <source>
        <dbReference type="ARBA" id="ARBA00023014"/>
    </source>
</evidence>
<gene>
    <name evidence="7" type="primary">puuB</name>
    <name evidence="7" type="ORF">ElP_21090</name>
</gene>
<sequence>MPNASGSTTSTWMETADLPTFGPLDGDARVDICVVGAGIAGLTVAYELSRRGKSVLVLDDNPIGGGESGRTTGHLSDMLDEGFHLLEFLQGAEGARLAFESHRAAINRIEEICRDEEIDCDFDRVDGYLFAAEGQSPDDLEKELEACHRVGKSDVSPVDRAPMPGVDTGKALKHPGQGQFHVLKYLAGLAAAIGRRGCRICTGTRVSKIEGGSPCRVETDGGPTVEAGSVVVATNSPISDWLAIHTKQYPYRTYVVSLEVPAGAIPTAQFSDTADPYHYARIHPVRNREGKADHDLLIVGGEDHRVGEADDFDARFGRLEAWARERFPEAGEVEHRWSGQVLEPADGLAFIGEDPSGKENVFISTGDSGHGLTHGTIAGMLIPDLILGVDNPWAKLYDPSRKSLRSLRTFAGENLNVAAQYADWLTGGEVASANEIAPGSGAVVREGLKKVAVYRDESGTLHRRSAVCTHLQGIVRWNDLEKSWDCPCHGARYDPKGRVINGPAPMGLAEAE</sequence>
<dbReference type="GO" id="GO:0016491">
    <property type="term" value="F:oxidoreductase activity"/>
    <property type="evidence" value="ECO:0007669"/>
    <property type="project" value="UniProtKB-KW"/>
</dbReference>
<keyword evidence="3" id="KW-0408">Iron</keyword>
<evidence type="ECO:0000256" key="1">
    <source>
        <dbReference type="ARBA" id="ARBA00022714"/>
    </source>
</evidence>
<keyword evidence="5" id="KW-1015">Disulfide bond</keyword>
<dbReference type="InterPro" id="IPR005805">
    <property type="entry name" value="Rieske_Fe-S_prot_C"/>
</dbReference>
<dbReference type="Gene3D" id="3.30.9.10">
    <property type="entry name" value="D-Amino Acid Oxidase, subunit A, domain 2"/>
    <property type="match status" value="1"/>
</dbReference>
<dbReference type="GO" id="GO:0051537">
    <property type="term" value="F:2 iron, 2 sulfur cluster binding"/>
    <property type="evidence" value="ECO:0007669"/>
    <property type="project" value="UniProtKB-KW"/>
</dbReference>
<dbReference type="EMBL" id="CP036426">
    <property type="protein sequence ID" value="QDV34224.1"/>
    <property type="molecule type" value="Genomic_DNA"/>
</dbReference>
<evidence type="ECO:0000259" key="6">
    <source>
        <dbReference type="PROSITE" id="PS51296"/>
    </source>
</evidence>
<dbReference type="Pfam" id="PF00355">
    <property type="entry name" value="Rieske"/>
    <property type="match status" value="1"/>
</dbReference>
<evidence type="ECO:0000256" key="5">
    <source>
        <dbReference type="ARBA" id="ARBA00023157"/>
    </source>
</evidence>
<keyword evidence="1" id="KW-0001">2Fe-2S</keyword>
<dbReference type="GO" id="GO:0016020">
    <property type="term" value="C:membrane"/>
    <property type="evidence" value="ECO:0007669"/>
    <property type="project" value="InterPro"/>
</dbReference>
<dbReference type="PANTHER" id="PTHR13847">
    <property type="entry name" value="SARCOSINE DEHYDROGENASE-RELATED"/>
    <property type="match status" value="1"/>
</dbReference>
<dbReference type="SUPFAM" id="SSF50022">
    <property type="entry name" value="ISP domain"/>
    <property type="match status" value="1"/>
</dbReference>
<dbReference type="EC" id="1.4.3.-" evidence="7"/>
<evidence type="ECO:0000256" key="3">
    <source>
        <dbReference type="ARBA" id="ARBA00023004"/>
    </source>
</evidence>
<keyword evidence="2" id="KW-0479">Metal-binding</keyword>
<dbReference type="Proteomes" id="UP000317835">
    <property type="component" value="Chromosome"/>
</dbReference>
<dbReference type="InterPro" id="IPR006076">
    <property type="entry name" value="FAD-dep_OxRdtase"/>
</dbReference>
<dbReference type="Pfam" id="PF01266">
    <property type="entry name" value="DAO"/>
    <property type="match status" value="1"/>
</dbReference>